<evidence type="ECO:0000313" key="2">
    <source>
        <dbReference type="EMBL" id="KAK6473938.1"/>
    </source>
</evidence>
<feature type="compositionally biased region" description="Polar residues" evidence="1">
    <location>
        <begin position="105"/>
        <end position="119"/>
    </location>
</feature>
<name>A0ABR0YN63_HUSHU</name>
<feature type="region of interest" description="Disordered" evidence="1">
    <location>
        <begin position="444"/>
        <end position="464"/>
    </location>
</feature>
<dbReference type="PANTHER" id="PTHR28594:SF1">
    <property type="entry name" value="ATR-INTERACTING PROTEIN"/>
    <property type="match status" value="1"/>
</dbReference>
<feature type="compositionally biased region" description="Acidic residues" evidence="1">
    <location>
        <begin position="793"/>
        <end position="804"/>
    </location>
</feature>
<evidence type="ECO:0000313" key="3">
    <source>
        <dbReference type="Proteomes" id="UP001369086"/>
    </source>
</evidence>
<feature type="region of interest" description="Disordered" evidence="1">
    <location>
        <begin position="356"/>
        <end position="376"/>
    </location>
</feature>
<protein>
    <submittedName>
        <fullName evidence="2">ATR-interacting protein</fullName>
    </submittedName>
</protein>
<keyword evidence="3" id="KW-1185">Reference proteome</keyword>
<feature type="compositionally biased region" description="Low complexity" evidence="1">
    <location>
        <begin position="12"/>
        <end position="33"/>
    </location>
</feature>
<feature type="region of interest" description="Disordered" evidence="1">
    <location>
        <begin position="165"/>
        <end position="192"/>
    </location>
</feature>
<feature type="region of interest" description="Disordered" evidence="1">
    <location>
        <begin position="783"/>
        <end position="804"/>
    </location>
</feature>
<feature type="compositionally biased region" description="Low complexity" evidence="1">
    <location>
        <begin position="356"/>
        <end position="368"/>
    </location>
</feature>
<gene>
    <name evidence="2" type="ORF">HHUSO_G26063</name>
</gene>
<accession>A0ABR0YN63</accession>
<comment type="caution">
    <text evidence="2">The sequence shown here is derived from an EMBL/GenBank/DDBJ whole genome shotgun (WGS) entry which is preliminary data.</text>
</comment>
<dbReference type="EMBL" id="JAHFZB010000026">
    <property type="protein sequence ID" value="KAK6473938.1"/>
    <property type="molecule type" value="Genomic_DNA"/>
</dbReference>
<organism evidence="2 3">
    <name type="scientific">Huso huso</name>
    <name type="common">Beluga</name>
    <name type="synonym">Acipenser huso</name>
    <dbReference type="NCBI Taxonomy" id="61971"/>
    <lineage>
        <taxon>Eukaryota</taxon>
        <taxon>Metazoa</taxon>
        <taxon>Chordata</taxon>
        <taxon>Craniata</taxon>
        <taxon>Vertebrata</taxon>
        <taxon>Euteleostomi</taxon>
        <taxon>Actinopterygii</taxon>
        <taxon>Chondrostei</taxon>
        <taxon>Acipenseriformes</taxon>
        <taxon>Acipenseridae</taxon>
        <taxon>Huso</taxon>
    </lineage>
</organism>
<dbReference type="PANTHER" id="PTHR28594">
    <property type="entry name" value="ATR-INTERACTING PROTEIN"/>
    <property type="match status" value="1"/>
</dbReference>
<dbReference type="InterPro" id="IPR033349">
    <property type="entry name" value="ATRIP"/>
</dbReference>
<reference evidence="2 3" key="1">
    <citation type="submission" date="2021-05" db="EMBL/GenBank/DDBJ databases">
        <authorList>
            <person name="Zahm M."/>
            <person name="Klopp C."/>
            <person name="Cabau C."/>
            <person name="Kuhl H."/>
            <person name="Suciu R."/>
            <person name="Ciorpac M."/>
            <person name="Holostenco D."/>
            <person name="Gessner J."/>
            <person name="Wuertz S."/>
            <person name="Hohne C."/>
            <person name="Stock M."/>
            <person name="Gislard M."/>
            <person name="Lluch J."/>
            <person name="Milhes M."/>
            <person name="Lampietro C."/>
            <person name="Lopez Roques C."/>
            <person name="Donnadieu C."/>
            <person name="Du K."/>
            <person name="Schartl M."/>
            <person name="Guiguen Y."/>
        </authorList>
    </citation>
    <scope>NUCLEOTIDE SEQUENCE [LARGE SCALE GENOMIC DNA]</scope>
    <source>
        <strain evidence="2">Hh-F2</strain>
        <tissue evidence="2">Blood</tissue>
    </source>
</reference>
<feature type="region of interest" description="Disordered" evidence="1">
    <location>
        <begin position="85"/>
        <end position="123"/>
    </location>
</feature>
<feature type="region of interest" description="Disordered" evidence="1">
    <location>
        <begin position="1"/>
        <end position="58"/>
    </location>
</feature>
<evidence type="ECO:0000256" key="1">
    <source>
        <dbReference type="SAM" id="MobiDB-lite"/>
    </source>
</evidence>
<dbReference type="Proteomes" id="UP001369086">
    <property type="component" value="Unassembled WGS sequence"/>
</dbReference>
<proteinExistence type="predicted"/>
<sequence length="804" mass="89028">MSTNPYGKKKSFQAGASGFSASSSFSSSFQGSAGDHGTSFPPNKRHKGPDGRMEPAADAFVGDDDFTQDDLEEIDILASQAFRDEGSVVPDASVQSRPNARDTFTLGNSQHISTGNGSTSRKETDQFGYEILETHHSELKRKLKEVEDKLLLKTGEIKVLRDSLRQTEQERDQQRKAQLLQEKEKAQARSDKEKELLKKVQSLQSELHFKEAEVTEMKTKLQSCERGTTSAAVSVSKMSPRQSSSGMLKQDIVASPLATRNSFLTKETFSAEMALKHSPLKVQMINLGCSAKEDEKISETSLYSSDHNRHPKGSILLNLLLQHPLGPGSLGLCHLLSIRPDALSGSLSQHGCFNTGSSLSSSGWSTESKTSHRTHKGFSQAQSLAISGLNMLALDQYLPDSGEESLQPGTVRSHSSAVHLLPIVEYHIGMYCWGLQAKEISGKSPLRSCQPSPSSSEGSLGSSAEESLSSLQEFAVTALTVLYHLVSQSKEVVHALLSHQPKEEVQESDAGVGKLTAACPSDDKPGPARLHETSNEPVETVDLLHPLLKKLLQLADPAFTNTPRHRDTVLIHSWKTLNMLAESAPEEQLLRFQVFLSSQALVRCLSPDSSCAVVQHAVRLLAFTATHKDVTAQLGSHLEVCPFLTLYQYVTSRPDRSATEELWIQLELEVVRFLTQLCANWRALVDSPCQCNSEVIKTLVVMLHRQWLSIRMHERSMERSGCFWLSPCVQLFREGVLLLHYLFQRDKNFSEHCLEVLHLHDQVIPGIRDTFRKIPQLMESEKLAQEEMCPPETDAEDMEVDTGP</sequence>